<dbReference type="PANTHER" id="PTHR46401">
    <property type="entry name" value="GLYCOSYLTRANSFERASE WBBK-RELATED"/>
    <property type="match status" value="1"/>
</dbReference>
<reference evidence="4 5" key="1">
    <citation type="submission" date="2016-10" db="EMBL/GenBank/DDBJ databases">
        <authorList>
            <person name="Varghese N."/>
            <person name="Submissions S."/>
        </authorList>
    </citation>
    <scope>NUCLEOTIDE SEQUENCE [LARGE SCALE GENOMIC DNA]</scope>
    <source>
        <strain evidence="4 5">CGMCC 1.6853</strain>
    </source>
</reference>
<dbReference type="Proteomes" id="UP000183031">
    <property type="component" value="Unassembled WGS sequence"/>
</dbReference>
<keyword evidence="5" id="KW-1185">Reference proteome</keyword>
<dbReference type="SUPFAM" id="SSF53756">
    <property type="entry name" value="UDP-Glycosyltransferase/glycogen phosphorylase"/>
    <property type="match status" value="1"/>
</dbReference>
<proteinExistence type="predicted"/>
<dbReference type="Pfam" id="PF00534">
    <property type="entry name" value="Glycos_transf_1"/>
    <property type="match status" value="1"/>
</dbReference>
<dbReference type="PANTHER" id="PTHR46401:SF2">
    <property type="entry name" value="GLYCOSYLTRANSFERASE WBBK-RELATED"/>
    <property type="match status" value="1"/>
</dbReference>
<evidence type="ECO:0000256" key="1">
    <source>
        <dbReference type="ARBA" id="ARBA00022679"/>
    </source>
</evidence>
<evidence type="ECO:0000313" key="4">
    <source>
        <dbReference type="EMBL" id="SCX90510.1"/>
    </source>
</evidence>
<feature type="domain" description="Glycosyltransferase subfamily 4-like N-terminal" evidence="3">
    <location>
        <begin position="16"/>
        <end position="173"/>
    </location>
</feature>
<dbReference type="InterPro" id="IPR001296">
    <property type="entry name" value="Glyco_trans_1"/>
</dbReference>
<keyword evidence="1" id="KW-0808">Transferase</keyword>
<evidence type="ECO:0000259" key="3">
    <source>
        <dbReference type="Pfam" id="PF13439"/>
    </source>
</evidence>
<dbReference type="EMBL" id="FMUT01000002">
    <property type="protein sequence ID" value="SCX90510.1"/>
    <property type="molecule type" value="Genomic_DNA"/>
</dbReference>
<organism evidence="4 5">
    <name type="scientific">Serratia nematodiphila</name>
    <dbReference type="NCBI Taxonomy" id="458197"/>
    <lineage>
        <taxon>Bacteria</taxon>
        <taxon>Pseudomonadati</taxon>
        <taxon>Pseudomonadota</taxon>
        <taxon>Gammaproteobacteria</taxon>
        <taxon>Enterobacterales</taxon>
        <taxon>Yersiniaceae</taxon>
        <taxon>Serratia</taxon>
    </lineage>
</organism>
<dbReference type="Gene3D" id="3.40.50.2000">
    <property type="entry name" value="Glycogen Phosphorylase B"/>
    <property type="match status" value="2"/>
</dbReference>
<dbReference type="Pfam" id="PF13439">
    <property type="entry name" value="Glyco_transf_4"/>
    <property type="match status" value="1"/>
</dbReference>
<evidence type="ECO:0000259" key="2">
    <source>
        <dbReference type="Pfam" id="PF00534"/>
    </source>
</evidence>
<gene>
    <name evidence="4" type="ORF">SAMN02927935_00440</name>
</gene>
<evidence type="ECO:0000313" key="5">
    <source>
        <dbReference type="Proteomes" id="UP000183031"/>
    </source>
</evidence>
<dbReference type="CDD" id="cd03809">
    <property type="entry name" value="GT4_MtfB-like"/>
    <property type="match status" value="1"/>
</dbReference>
<feature type="domain" description="Glycosyl transferase family 1" evidence="2">
    <location>
        <begin position="197"/>
        <end position="349"/>
    </location>
</feature>
<protein>
    <submittedName>
        <fullName evidence="4">Glycosyltransferase involved in cell wall bisynthesis</fullName>
    </submittedName>
</protein>
<dbReference type="InterPro" id="IPR028098">
    <property type="entry name" value="Glyco_trans_4-like_N"/>
</dbReference>
<dbReference type="RefSeq" id="WP_060559049.1">
    <property type="nucleotide sequence ID" value="NZ_CBCSIN010000001.1"/>
</dbReference>
<name>A0A1G5BKT1_9GAMM</name>
<comment type="caution">
    <text evidence="4">The sequence shown here is derived from an EMBL/GenBank/DDBJ whole genome shotgun (WGS) entry which is preliminary data.</text>
</comment>
<accession>A0A1G5BKT1</accession>
<sequence length="376" mass="41603">MRIALDSRFMQKVSQGTGTYTIELANNLVSCINRDDKLLLLADDPAIVLTKQAGQPFLNDNRVEIKKLISGWTPMNLLGGFALAEWRNKCDLLHTNYLSPLVTTRSTKHVVTVHDVMFRTHKQYFNPKLTKGLEIFTPPSLKKADHIIAVSHYTKDEIIKNFGVNENKITVVHEAASKQFHVKDKVKSNDVIASLGVTKPYFLFVGRFAAIKNIDSVIAAFERLADADVQLVLVGGFDPAFPNPALENKIFNNPDKIKVLRGVSNEDLVHLYNNTLCLVFPSFAEGFGLPILEAMSCGAPVITSTAGSCPEIAGDAALLVNPNDLSQLVSAMENVFNDAQLRASLSEKGLRRADTFSWQRCATETYSVYENIIGKF</sequence>